<accession>A0A1M5U070</accession>
<proteinExistence type="predicted"/>
<evidence type="ECO:0008006" key="3">
    <source>
        <dbReference type="Google" id="ProtNLM"/>
    </source>
</evidence>
<dbReference type="EMBL" id="FQXU01000003">
    <property type="protein sequence ID" value="SHH56399.1"/>
    <property type="molecule type" value="Genomic_DNA"/>
</dbReference>
<dbReference type="RefSeq" id="WP_073016103.1">
    <property type="nucleotide sequence ID" value="NZ_FQXU01000003.1"/>
</dbReference>
<protein>
    <recommendedName>
        <fullName evidence="3">Phage head-tail joining protein</fullName>
    </recommendedName>
</protein>
<organism evidence="1 2">
    <name type="scientific">Clostridium intestinale DSM 6191</name>
    <dbReference type="NCBI Taxonomy" id="1121320"/>
    <lineage>
        <taxon>Bacteria</taxon>
        <taxon>Bacillati</taxon>
        <taxon>Bacillota</taxon>
        <taxon>Clostridia</taxon>
        <taxon>Eubacteriales</taxon>
        <taxon>Clostridiaceae</taxon>
        <taxon>Clostridium</taxon>
    </lineage>
</organism>
<gene>
    <name evidence="1" type="ORF">SAMN02745941_00368</name>
</gene>
<dbReference type="AlphaFoldDB" id="A0A1M5U070"/>
<reference evidence="1 2" key="1">
    <citation type="submission" date="2016-11" db="EMBL/GenBank/DDBJ databases">
        <authorList>
            <person name="Jaros S."/>
            <person name="Januszkiewicz K."/>
            <person name="Wedrychowicz H."/>
        </authorList>
    </citation>
    <scope>NUCLEOTIDE SEQUENCE [LARGE SCALE GENOMIC DNA]</scope>
    <source>
        <strain evidence="1 2">DSM 6191</strain>
    </source>
</reference>
<name>A0A1M5U070_9CLOT</name>
<dbReference type="Proteomes" id="UP000184241">
    <property type="component" value="Unassembled WGS sequence"/>
</dbReference>
<evidence type="ECO:0000313" key="1">
    <source>
        <dbReference type="EMBL" id="SHH56399.1"/>
    </source>
</evidence>
<evidence type="ECO:0000313" key="2">
    <source>
        <dbReference type="Proteomes" id="UP000184241"/>
    </source>
</evidence>
<sequence>MKIKLDNIEFVSFSDGICDIYTEDDEEIKTYKYKNLCFSDRVLGFKRAYAAAAAQVKINAVIRIPKVPGIDNHDTVEIKDKGKYNIEMIQVINDTNPPSIDLTLRQLEMSR</sequence>